<name>A0A0D2MTT0_HYPSF</name>
<gene>
    <name evidence="2" type="ORF">HYPSUDRAFT_35312</name>
</gene>
<evidence type="ECO:0000313" key="2">
    <source>
        <dbReference type="EMBL" id="KJA27418.1"/>
    </source>
</evidence>
<dbReference type="EMBL" id="KN817524">
    <property type="protein sequence ID" value="KJA27418.1"/>
    <property type="molecule type" value="Genomic_DNA"/>
</dbReference>
<dbReference type="AlphaFoldDB" id="A0A0D2MTT0"/>
<dbReference type="Proteomes" id="UP000054270">
    <property type="component" value="Unassembled WGS sequence"/>
</dbReference>
<accession>A0A0D2MTT0</accession>
<evidence type="ECO:0000256" key="1">
    <source>
        <dbReference type="SAM" id="MobiDB-lite"/>
    </source>
</evidence>
<sequence>MSFVTFSQRSKSVFGSAMARQRTHRTSTVATDSTLAVMQEMLIFHSKEIMYIRGRDHKKQSPFERPTLIDQRLFRRYAVKIGLKGPIRKTDTIFGGIFRAVKHRTSGRLLAFNGWKGGVLHLSVKLVEKSTFGLQPDPGCIPKVYADAYTSNADLEFVNIMSPETRFTEPSGQSEPRDIPSISFRRLGSNIPALQRHTVFSLSQYASPNGKADTRPWEYFLRSPCPTPITPLDKILRTPPYPPSLQRPDMRKSLSTTAARTPESLATFSQSSKYSVSNKAICKVSENIRRRLSIVAPPDAMPIHAPRRLSYSHTCGKPRSPLRRRNVPTSSENLDSSAESDLLASPLVILPSSSYKQYVGWTDNGGHTPGISFLSIASPLRSRV</sequence>
<dbReference type="OrthoDB" id="10006572at2759"/>
<proteinExistence type="predicted"/>
<protein>
    <submittedName>
        <fullName evidence="2">Uncharacterized protein</fullName>
    </submittedName>
</protein>
<reference evidence="3" key="1">
    <citation type="submission" date="2014-04" db="EMBL/GenBank/DDBJ databases">
        <title>Evolutionary Origins and Diversification of the Mycorrhizal Mutualists.</title>
        <authorList>
            <consortium name="DOE Joint Genome Institute"/>
            <consortium name="Mycorrhizal Genomics Consortium"/>
            <person name="Kohler A."/>
            <person name="Kuo A."/>
            <person name="Nagy L.G."/>
            <person name="Floudas D."/>
            <person name="Copeland A."/>
            <person name="Barry K.W."/>
            <person name="Cichocki N."/>
            <person name="Veneault-Fourrey C."/>
            <person name="LaButti K."/>
            <person name="Lindquist E.A."/>
            <person name="Lipzen A."/>
            <person name="Lundell T."/>
            <person name="Morin E."/>
            <person name="Murat C."/>
            <person name="Riley R."/>
            <person name="Ohm R."/>
            <person name="Sun H."/>
            <person name="Tunlid A."/>
            <person name="Henrissat B."/>
            <person name="Grigoriev I.V."/>
            <person name="Hibbett D.S."/>
            <person name="Martin F."/>
        </authorList>
    </citation>
    <scope>NUCLEOTIDE SEQUENCE [LARGE SCALE GENOMIC DNA]</scope>
    <source>
        <strain evidence="3">FD-334 SS-4</strain>
    </source>
</reference>
<dbReference type="STRING" id="945553.A0A0D2MTT0"/>
<organism evidence="2 3">
    <name type="scientific">Hypholoma sublateritium (strain FD-334 SS-4)</name>
    <dbReference type="NCBI Taxonomy" id="945553"/>
    <lineage>
        <taxon>Eukaryota</taxon>
        <taxon>Fungi</taxon>
        <taxon>Dikarya</taxon>
        <taxon>Basidiomycota</taxon>
        <taxon>Agaricomycotina</taxon>
        <taxon>Agaricomycetes</taxon>
        <taxon>Agaricomycetidae</taxon>
        <taxon>Agaricales</taxon>
        <taxon>Agaricineae</taxon>
        <taxon>Strophariaceae</taxon>
        <taxon>Hypholoma</taxon>
    </lineage>
</organism>
<evidence type="ECO:0000313" key="3">
    <source>
        <dbReference type="Proteomes" id="UP000054270"/>
    </source>
</evidence>
<keyword evidence="3" id="KW-1185">Reference proteome</keyword>
<feature type="region of interest" description="Disordered" evidence="1">
    <location>
        <begin position="310"/>
        <end position="338"/>
    </location>
</feature>